<dbReference type="SUPFAM" id="SSF53756">
    <property type="entry name" value="UDP-Glycosyltransferase/glycogen phosphorylase"/>
    <property type="match status" value="1"/>
</dbReference>
<evidence type="ECO:0000256" key="1">
    <source>
        <dbReference type="ARBA" id="ARBA00009995"/>
    </source>
</evidence>
<dbReference type="Proteomes" id="UP001396334">
    <property type="component" value="Unassembled WGS sequence"/>
</dbReference>
<reference evidence="4 5" key="1">
    <citation type="journal article" date="2024" name="G3 (Bethesda)">
        <title>Genome assembly of Hibiscus sabdariffa L. provides insights into metabolisms of medicinal natural products.</title>
        <authorList>
            <person name="Kim T."/>
        </authorList>
    </citation>
    <scope>NUCLEOTIDE SEQUENCE [LARGE SCALE GENOMIC DNA]</scope>
    <source>
        <strain evidence="4">TK-2024</strain>
        <tissue evidence="4">Old leaves</tissue>
    </source>
</reference>
<dbReference type="EMBL" id="JBBPBN010000125">
    <property type="protein sequence ID" value="KAK8976910.1"/>
    <property type="molecule type" value="Genomic_DNA"/>
</dbReference>
<keyword evidence="3" id="KW-0808">Transferase</keyword>
<keyword evidence="5" id="KW-1185">Reference proteome</keyword>
<evidence type="ECO:0000256" key="3">
    <source>
        <dbReference type="ARBA" id="ARBA00022679"/>
    </source>
</evidence>
<dbReference type="Gene3D" id="3.40.50.2000">
    <property type="entry name" value="Glycogen Phosphorylase B"/>
    <property type="match status" value="3"/>
</dbReference>
<comment type="caution">
    <text evidence="4">The sequence shown here is derived from an EMBL/GenBank/DDBJ whole genome shotgun (WGS) entry which is preliminary data.</text>
</comment>
<sequence length="165" mass="18583">MDICVNWLNSKQTGSVVYVSFGSLETLGEDQMEHLVMGLKRSQRNFLWVVRETEQIKILANFIEETLEKGLVVAWSPQLQVLAHEAVGIRAEVDGKGIIRKEEIERCIREIMEGDRGGDIKRNAVKWKKLAMEAVNEGGSSDTNITEFIAELTAKDHVSQLQLEA</sequence>
<accession>A0ABR2NL77</accession>
<dbReference type="InterPro" id="IPR002213">
    <property type="entry name" value="UDP_glucos_trans"/>
</dbReference>
<name>A0ABR2NL77_9ROSI</name>
<dbReference type="PANTHER" id="PTHR11926:SF1560">
    <property type="entry name" value="UDP-GLYCOSYLTRANSFERASE 74E1-RELATED"/>
    <property type="match status" value="1"/>
</dbReference>
<proteinExistence type="inferred from homology"/>
<evidence type="ECO:0000313" key="5">
    <source>
        <dbReference type="Proteomes" id="UP001396334"/>
    </source>
</evidence>
<keyword evidence="2" id="KW-0328">Glycosyltransferase</keyword>
<evidence type="ECO:0000313" key="4">
    <source>
        <dbReference type="EMBL" id="KAK8976910.1"/>
    </source>
</evidence>
<dbReference type="PANTHER" id="PTHR11926">
    <property type="entry name" value="GLUCOSYL/GLUCURONOSYL TRANSFERASES"/>
    <property type="match status" value="1"/>
</dbReference>
<evidence type="ECO:0000256" key="2">
    <source>
        <dbReference type="ARBA" id="ARBA00022676"/>
    </source>
</evidence>
<organism evidence="4 5">
    <name type="scientific">Hibiscus sabdariffa</name>
    <name type="common">roselle</name>
    <dbReference type="NCBI Taxonomy" id="183260"/>
    <lineage>
        <taxon>Eukaryota</taxon>
        <taxon>Viridiplantae</taxon>
        <taxon>Streptophyta</taxon>
        <taxon>Embryophyta</taxon>
        <taxon>Tracheophyta</taxon>
        <taxon>Spermatophyta</taxon>
        <taxon>Magnoliopsida</taxon>
        <taxon>eudicotyledons</taxon>
        <taxon>Gunneridae</taxon>
        <taxon>Pentapetalae</taxon>
        <taxon>rosids</taxon>
        <taxon>malvids</taxon>
        <taxon>Malvales</taxon>
        <taxon>Malvaceae</taxon>
        <taxon>Malvoideae</taxon>
        <taxon>Hibiscus</taxon>
    </lineage>
</organism>
<comment type="similarity">
    <text evidence="1">Belongs to the UDP-glycosyltransferase family.</text>
</comment>
<protein>
    <submittedName>
        <fullName evidence="4">Uncharacterized protein</fullName>
    </submittedName>
</protein>
<dbReference type="Pfam" id="PF00201">
    <property type="entry name" value="UDPGT"/>
    <property type="match status" value="1"/>
</dbReference>
<gene>
    <name evidence="4" type="ORF">V6N11_019584</name>
</gene>